<evidence type="ECO:0008006" key="4">
    <source>
        <dbReference type="Google" id="ProtNLM"/>
    </source>
</evidence>
<reference evidence="2 3" key="1">
    <citation type="submission" date="2018-09" db="EMBL/GenBank/DDBJ databases">
        <title>Hymenobacter medium sp. nov., isolated from R2A medium.</title>
        <authorList>
            <person name="Yingchao G."/>
        </authorList>
    </citation>
    <scope>NUCLEOTIDE SEQUENCE [LARGE SCALE GENOMIC DNA]</scope>
    <source>
        <strain evidence="3">sh-6</strain>
    </source>
</reference>
<evidence type="ECO:0000313" key="3">
    <source>
        <dbReference type="Proteomes" id="UP000262802"/>
    </source>
</evidence>
<sequence>MATNNQNMRGSSEQHSKAGKMGGEARSTQSSTQSSTQKSGSSNRGFASMDPEQQRRIASEGGKASHASGRGHEWTSEEARAAGRKGGQASGSNRNKQQ</sequence>
<feature type="compositionally biased region" description="Basic and acidic residues" evidence="1">
    <location>
        <begin position="70"/>
        <end position="81"/>
    </location>
</feature>
<protein>
    <recommendedName>
        <fullName evidence="4">General stress protein</fullName>
    </recommendedName>
</protein>
<feature type="compositionally biased region" description="Low complexity" evidence="1">
    <location>
        <begin position="27"/>
        <end position="42"/>
    </location>
</feature>
<dbReference type="AlphaFoldDB" id="A0A3B7R335"/>
<gene>
    <name evidence="2" type="ORF">D3Y59_16485</name>
</gene>
<name>A0A3B7R335_9BACT</name>
<feature type="region of interest" description="Disordered" evidence="1">
    <location>
        <begin position="1"/>
        <end position="98"/>
    </location>
</feature>
<dbReference type="Pfam" id="PF10685">
    <property type="entry name" value="KGG"/>
    <property type="match status" value="2"/>
</dbReference>
<proteinExistence type="predicted"/>
<evidence type="ECO:0000313" key="2">
    <source>
        <dbReference type="EMBL" id="AYA38504.1"/>
    </source>
</evidence>
<organism evidence="2 3">
    <name type="scientific">Hymenobacter oligotrophus</name>
    <dbReference type="NCBI Taxonomy" id="2319843"/>
    <lineage>
        <taxon>Bacteria</taxon>
        <taxon>Pseudomonadati</taxon>
        <taxon>Bacteroidota</taxon>
        <taxon>Cytophagia</taxon>
        <taxon>Cytophagales</taxon>
        <taxon>Hymenobacteraceae</taxon>
        <taxon>Hymenobacter</taxon>
    </lineage>
</organism>
<evidence type="ECO:0000256" key="1">
    <source>
        <dbReference type="SAM" id="MobiDB-lite"/>
    </source>
</evidence>
<keyword evidence="3" id="KW-1185">Reference proteome</keyword>
<dbReference type="KEGG" id="hyh:D3Y59_16485"/>
<dbReference type="RefSeq" id="WP_119446038.1">
    <property type="nucleotide sequence ID" value="NZ_CP032317.1"/>
</dbReference>
<dbReference type="InterPro" id="IPR019626">
    <property type="entry name" value="Stress-induced_KGG_rpt"/>
</dbReference>
<dbReference type="Proteomes" id="UP000262802">
    <property type="component" value="Chromosome"/>
</dbReference>
<accession>A0A3B7R335</accession>
<feature type="compositionally biased region" description="Polar residues" evidence="1">
    <location>
        <begin position="1"/>
        <end position="13"/>
    </location>
</feature>
<dbReference type="EMBL" id="CP032317">
    <property type="protein sequence ID" value="AYA38504.1"/>
    <property type="molecule type" value="Genomic_DNA"/>
</dbReference>
<dbReference type="OrthoDB" id="9814245at2"/>